<gene>
    <name evidence="1" type="ORF">Fuma_03111</name>
</gene>
<protein>
    <submittedName>
        <fullName evidence="1">Alpha-mannosidase</fullName>
    </submittedName>
</protein>
<dbReference type="KEGG" id="fmr:Fuma_03111"/>
<proteinExistence type="predicted"/>
<dbReference type="PANTHER" id="PTHR46017">
    <property type="entry name" value="ALPHA-MANNOSIDASE 2C1"/>
    <property type="match status" value="1"/>
</dbReference>
<keyword evidence="2" id="KW-1185">Reference proteome</keyword>
<evidence type="ECO:0000313" key="2">
    <source>
        <dbReference type="Proteomes" id="UP000187735"/>
    </source>
</evidence>
<dbReference type="GO" id="GO:0030246">
    <property type="term" value="F:carbohydrate binding"/>
    <property type="evidence" value="ECO:0007669"/>
    <property type="project" value="InterPro"/>
</dbReference>
<dbReference type="GO" id="GO:0009313">
    <property type="term" value="P:oligosaccharide catabolic process"/>
    <property type="evidence" value="ECO:0007669"/>
    <property type="project" value="TreeGrafter"/>
</dbReference>
<reference evidence="1 2" key="1">
    <citation type="journal article" date="2016" name="Front. Microbiol.">
        <title>Fuerstia marisgermanicae gen. nov., sp. nov., an Unusual Member of the Phylum Planctomycetes from the German Wadden Sea.</title>
        <authorList>
            <person name="Kohn T."/>
            <person name="Heuer A."/>
            <person name="Jogler M."/>
            <person name="Vollmers J."/>
            <person name="Boedeker C."/>
            <person name="Bunk B."/>
            <person name="Rast P."/>
            <person name="Borchert D."/>
            <person name="Glockner I."/>
            <person name="Freese H.M."/>
            <person name="Klenk H.P."/>
            <person name="Overmann J."/>
            <person name="Kaster A.K."/>
            <person name="Rohde M."/>
            <person name="Wiegand S."/>
            <person name="Jogler C."/>
        </authorList>
    </citation>
    <scope>NUCLEOTIDE SEQUENCE [LARGE SCALE GENOMIC DNA]</scope>
    <source>
        <strain evidence="1 2">NH11</strain>
    </source>
</reference>
<dbReference type="Gene3D" id="2.70.98.30">
    <property type="entry name" value="Golgi alpha-mannosidase II, domain 4"/>
    <property type="match status" value="1"/>
</dbReference>
<dbReference type="EMBL" id="CP017641">
    <property type="protein sequence ID" value="APZ93493.1"/>
    <property type="molecule type" value="Genomic_DNA"/>
</dbReference>
<evidence type="ECO:0000313" key="1">
    <source>
        <dbReference type="EMBL" id="APZ93493.1"/>
    </source>
</evidence>
<sequence length="970" mass="106865">MPLDRDYQEITILIPGYSIEDLPTDLNERGAASLLNAFAVAWHPQLLARSTDIPQYRQAESNDLPTGQQVVIVPECSEDWLGHDWQDQLSDTLSVALSGCSDRSEWLAAVDEKFPAESEVPADLLAAFLSLGVHHLVVSLLSRRMHHYVDPDTYLLKSEAQSAADAALVGDVDKANDHLRRCFECLQECREQFYPVDSYLVDMCLPSEQTTGDELQTLISDTAPLTLICSGRELQAHCETSPSLQQVIAAAVQDGRLALMTGHQYELRTSLGSLSTLYSDIKSALDGLRPILKDTAPHWARRRFGLTSSLPTILSHFDFQSALHVVLDDGLYPDREFGQLQWQAPDGATIPAVSRIPLAIDGAASFLRFADRLNESMQEDTSAVMLLARLPELQTPWLNDLRIAAEFAPVLGRFVTITDFIDHTNGQASPTKFDEGEYLSPYLIQSSVLKTEAPISSPAALHQQRSVLESVAAVDALHAILKPARAQDAGTDHVEQQLNKEEATRLAFEADGDSAQQAERLTAIASQLKELADKTADQLQNLIPRVESTSKGICLINPLPWKRTAVVEWPGTYQLPAASPSIEEAREQNQAIQLQVNVPAGGFAWLTECPQGESPVTLAKTKGKPLAEDLVLRNQFFEVQLSETTGGIASVTFHNQRANRVSQQVAFRYDNSKTFHVDGEEVTTSYATTQLVSSRVTHAGPMMAAIETTSQITDVVTGEVRATFRQTVSLHRNSSRLQVRIEFDDVPSEAVGNPWMTYYAARFAWEDESASITRGMLGQARGFRGERFESPDYVEVTDADSRLLIVPHGRPYHRRSGRRMLDSLLLVEGECDRRFEFTLDFNQGFPMRVASEVLSPIIQRSTENARPSNADSAWILGLSAKNVIAARIRTECAAATAGESSESVPSTKVVLLLEETEGRATACRVLTARPPAAARVRSGARETVQGLTVTDSGVVIDFARFQIKEVELTF</sequence>
<dbReference type="RefSeq" id="WP_077024948.1">
    <property type="nucleotide sequence ID" value="NZ_CP017641.1"/>
</dbReference>
<dbReference type="Proteomes" id="UP000187735">
    <property type="component" value="Chromosome"/>
</dbReference>
<dbReference type="GO" id="GO:0004559">
    <property type="term" value="F:alpha-mannosidase activity"/>
    <property type="evidence" value="ECO:0007669"/>
    <property type="project" value="TreeGrafter"/>
</dbReference>
<name>A0A1P8WHH1_9PLAN</name>
<dbReference type="InterPro" id="IPR011013">
    <property type="entry name" value="Gal_mutarotase_sf_dom"/>
</dbReference>
<dbReference type="SUPFAM" id="SSF74650">
    <property type="entry name" value="Galactose mutarotase-like"/>
    <property type="match status" value="1"/>
</dbReference>
<dbReference type="PANTHER" id="PTHR46017:SF1">
    <property type="entry name" value="ALPHA-MANNOSIDASE 2C1"/>
    <property type="match status" value="1"/>
</dbReference>
<dbReference type="OrthoDB" id="222074at2"/>
<organism evidence="1 2">
    <name type="scientific">Fuerstiella marisgermanici</name>
    <dbReference type="NCBI Taxonomy" id="1891926"/>
    <lineage>
        <taxon>Bacteria</taxon>
        <taxon>Pseudomonadati</taxon>
        <taxon>Planctomycetota</taxon>
        <taxon>Planctomycetia</taxon>
        <taxon>Planctomycetales</taxon>
        <taxon>Planctomycetaceae</taxon>
        <taxon>Fuerstiella</taxon>
    </lineage>
</organism>
<dbReference type="STRING" id="1891926.Fuma_03111"/>
<accession>A0A1P8WHH1</accession>
<dbReference type="AlphaFoldDB" id="A0A1P8WHH1"/>